<keyword evidence="2" id="KW-1185">Reference proteome</keyword>
<reference evidence="3" key="1">
    <citation type="submission" date="2025-08" db="UniProtKB">
        <authorList>
            <consortium name="RefSeq"/>
        </authorList>
    </citation>
    <scope>IDENTIFICATION</scope>
    <source>
        <tissue evidence="3">Spleen</tissue>
    </source>
</reference>
<proteinExistence type="predicted"/>
<dbReference type="RefSeq" id="XP_020841490.1">
    <property type="nucleotide sequence ID" value="XM_020985831.1"/>
</dbReference>
<protein>
    <submittedName>
        <fullName evidence="3">Uncharacterized protein LOC110208001</fullName>
    </submittedName>
</protein>
<name>A0A6P5K802_PHACI</name>
<organism evidence="2 3">
    <name type="scientific">Phascolarctos cinereus</name>
    <name type="common">Koala</name>
    <dbReference type="NCBI Taxonomy" id="38626"/>
    <lineage>
        <taxon>Eukaryota</taxon>
        <taxon>Metazoa</taxon>
        <taxon>Chordata</taxon>
        <taxon>Craniata</taxon>
        <taxon>Vertebrata</taxon>
        <taxon>Euteleostomi</taxon>
        <taxon>Mammalia</taxon>
        <taxon>Metatheria</taxon>
        <taxon>Diprotodontia</taxon>
        <taxon>Phascolarctidae</taxon>
        <taxon>Phascolarctos</taxon>
    </lineage>
</organism>
<accession>A0A6P5K802</accession>
<dbReference type="AlphaFoldDB" id="A0A6P5K802"/>
<feature type="region of interest" description="Disordered" evidence="1">
    <location>
        <begin position="129"/>
        <end position="159"/>
    </location>
</feature>
<evidence type="ECO:0000256" key="1">
    <source>
        <dbReference type="SAM" id="MobiDB-lite"/>
    </source>
</evidence>
<dbReference type="InParanoid" id="A0A6P5K802"/>
<feature type="compositionally biased region" description="Basic and acidic residues" evidence="1">
    <location>
        <begin position="136"/>
        <end position="151"/>
    </location>
</feature>
<gene>
    <name evidence="3" type="primary">LOC110208001</name>
</gene>
<dbReference type="GeneID" id="110208001"/>
<evidence type="ECO:0000313" key="2">
    <source>
        <dbReference type="Proteomes" id="UP000515140"/>
    </source>
</evidence>
<dbReference type="KEGG" id="pcw:110208001"/>
<dbReference type="Proteomes" id="UP000515140">
    <property type="component" value="Unplaced"/>
</dbReference>
<evidence type="ECO:0000313" key="3">
    <source>
        <dbReference type="RefSeq" id="XP_020841490.1"/>
    </source>
</evidence>
<sequence>MKSPPCLVALPQDQPEQVELALLNQEGLLLAALPACLPAPHPSPARLFPCPLLFPIHSQSVPGPAGAATAAAAAEAALRELRRYVGSCCSGPAGGRSRRKKRKRRRLITGSGGAWEGLFHLPRGCSGEIKSSSPERTVEHPRQEHVTEDGSLRPAGGSQGVQWSLGSYAEVTAQVSGSFLQPVSSEVRGSGLPAFGSHFSGMDHSPY</sequence>